<feature type="region of interest" description="Disordered" evidence="1">
    <location>
        <begin position="301"/>
        <end position="329"/>
    </location>
</feature>
<gene>
    <name evidence="2" type="ORF">PR048_000513</name>
</gene>
<protein>
    <submittedName>
        <fullName evidence="2">Uncharacterized protein</fullName>
    </submittedName>
</protein>
<dbReference type="Proteomes" id="UP001159363">
    <property type="component" value="Chromosome 1"/>
</dbReference>
<sequence length="466" mass="51687">MDIKYTAIVQWNTNAMYCSKAPFRQWLARSPTTKVNQVRLLVRSIAEFSHMIIMPDDAAGRWVFSGISSVPPPLYSSAAPFSPRFILIGSQDLMLRVVQIPPPQCSFSFLAVTELKALAICSCNACRDNSPQRRAPLFGYVLCFVRITATNVFATDDTVASVRAKILPSPRPPFTAQASPLHHISTRLDVMRGQSYEAANSLRWARMQARMFESDIAHGYSRDFEINRLEKGETILQASCVYATRLNVLDTLRDRIAAGRETIRNTPGLHQRILESMQRWVEACVLSLGRRMNKVVKSHECEAGPECEGGETRDPRKNPPTSGIAQHDRYVPGYVGSGIGKLQSVARFDCSKEFMTHAISRSLELSTAQKNSDTGDNNTHAQRPIAPTRKACSVYVVTPSCAKVTTNKMIGSPLKNPKVHAARREHCTPVQRLALRGDVALAARVSIALIARALPCLKRAEELLLL</sequence>
<proteinExistence type="predicted"/>
<organism evidence="2 3">
    <name type="scientific">Dryococelus australis</name>
    <dbReference type="NCBI Taxonomy" id="614101"/>
    <lineage>
        <taxon>Eukaryota</taxon>
        <taxon>Metazoa</taxon>
        <taxon>Ecdysozoa</taxon>
        <taxon>Arthropoda</taxon>
        <taxon>Hexapoda</taxon>
        <taxon>Insecta</taxon>
        <taxon>Pterygota</taxon>
        <taxon>Neoptera</taxon>
        <taxon>Polyneoptera</taxon>
        <taxon>Phasmatodea</taxon>
        <taxon>Verophasmatodea</taxon>
        <taxon>Anareolatae</taxon>
        <taxon>Phasmatidae</taxon>
        <taxon>Eurycanthinae</taxon>
        <taxon>Dryococelus</taxon>
    </lineage>
</organism>
<comment type="caution">
    <text evidence="2">The sequence shown here is derived from an EMBL/GenBank/DDBJ whole genome shotgun (WGS) entry which is preliminary data.</text>
</comment>
<name>A0ABQ9IEU1_9NEOP</name>
<evidence type="ECO:0000256" key="1">
    <source>
        <dbReference type="SAM" id="MobiDB-lite"/>
    </source>
</evidence>
<accession>A0ABQ9IEU1</accession>
<evidence type="ECO:0000313" key="2">
    <source>
        <dbReference type="EMBL" id="KAJ8895188.1"/>
    </source>
</evidence>
<dbReference type="EMBL" id="JARBHB010000001">
    <property type="protein sequence ID" value="KAJ8895188.1"/>
    <property type="molecule type" value="Genomic_DNA"/>
</dbReference>
<reference evidence="2 3" key="1">
    <citation type="submission" date="2023-02" db="EMBL/GenBank/DDBJ databases">
        <title>LHISI_Scaffold_Assembly.</title>
        <authorList>
            <person name="Stuart O.P."/>
            <person name="Cleave R."/>
            <person name="Magrath M.J.L."/>
            <person name="Mikheyev A.S."/>
        </authorList>
    </citation>
    <scope>NUCLEOTIDE SEQUENCE [LARGE SCALE GENOMIC DNA]</scope>
    <source>
        <strain evidence="2">Daus_M_001</strain>
        <tissue evidence="2">Leg muscle</tissue>
    </source>
</reference>
<evidence type="ECO:0000313" key="3">
    <source>
        <dbReference type="Proteomes" id="UP001159363"/>
    </source>
</evidence>
<keyword evidence="3" id="KW-1185">Reference proteome</keyword>